<evidence type="ECO:0000313" key="7">
    <source>
        <dbReference type="EMBL" id="PIL27887.1"/>
    </source>
</evidence>
<dbReference type="OrthoDB" id="3648309at2759"/>
<dbReference type="STRING" id="1077348.A0A2G8S2C4"/>
<comment type="caution">
    <text evidence="7">The sequence shown here is derived from an EMBL/GenBank/DDBJ whole genome shotgun (WGS) entry which is preliminary data.</text>
</comment>
<comment type="similarity">
    <text evidence="2">Belongs to the acetate uptake transporter (AceTr) (TC 2.A.96) family.</text>
</comment>
<feature type="transmembrane region" description="Helical" evidence="6">
    <location>
        <begin position="95"/>
        <end position="115"/>
    </location>
</feature>
<name>A0A2G8S2C4_9APHY</name>
<accession>A0A2G8S2C4</accession>
<dbReference type="NCBIfam" id="NF038013">
    <property type="entry name" value="AceTr_1"/>
    <property type="match status" value="1"/>
</dbReference>
<feature type="transmembrane region" description="Helical" evidence="6">
    <location>
        <begin position="135"/>
        <end position="155"/>
    </location>
</feature>
<feature type="transmembrane region" description="Helical" evidence="6">
    <location>
        <begin position="41"/>
        <end position="58"/>
    </location>
</feature>
<evidence type="ECO:0000313" key="8">
    <source>
        <dbReference type="Proteomes" id="UP000230002"/>
    </source>
</evidence>
<evidence type="ECO:0000256" key="6">
    <source>
        <dbReference type="SAM" id="Phobius"/>
    </source>
</evidence>
<dbReference type="EMBL" id="AYKW01000033">
    <property type="protein sequence ID" value="PIL27887.1"/>
    <property type="molecule type" value="Genomic_DNA"/>
</dbReference>
<dbReference type="InterPro" id="IPR051633">
    <property type="entry name" value="AceTr"/>
</dbReference>
<gene>
    <name evidence="7" type="ORF">GSI_10009</name>
</gene>
<keyword evidence="5 6" id="KW-0472">Membrane</keyword>
<dbReference type="AlphaFoldDB" id="A0A2G8S2C4"/>
<evidence type="ECO:0000256" key="5">
    <source>
        <dbReference type="ARBA" id="ARBA00023136"/>
    </source>
</evidence>
<dbReference type="GO" id="GO:0005886">
    <property type="term" value="C:plasma membrane"/>
    <property type="evidence" value="ECO:0007669"/>
    <property type="project" value="TreeGrafter"/>
</dbReference>
<keyword evidence="3 6" id="KW-0812">Transmembrane</keyword>
<comment type="subcellular location">
    <subcellularLocation>
        <location evidence="1">Membrane</location>
        <topology evidence="1">Multi-pass membrane protein</topology>
    </subcellularLocation>
</comment>
<keyword evidence="4 6" id="KW-1133">Transmembrane helix</keyword>
<dbReference type="PANTHER" id="PTHR31123:SF1">
    <property type="entry name" value="ACCUMULATION OF DYADS PROTEIN 2-RELATED"/>
    <property type="match status" value="1"/>
</dbReference>
<dbReference type="Proteomes" id="UP000230002">
    <property type="component" value="Unassembled WGS sequence"/>
</dbReference>
<evidence type="ECO:0000256" key="1">
    <source>
        <dbReference type="ARBA" id="ARBA00004141"/>
    </source>
</evidence>
<feature type="transmembrane region" description="Helical" evidence="6">
    <location>
        <begin position="195"/>
        <end position="215"/>
    </location>
</feature>
<dbReference type="Pfam" id="PF01184">
    <property type="entry name" value="Gpr1_Fun34_YaaH"/>
    <property type="match status" value="1"/>
</dbReference>
<reference evidence="7 8" key="1">
    <citation type="journal article" date="2015" name="Sci. Rep.">
        <title>Chromosome-level genome map provides insights into diverse defense mechanisms in the medicinal fungus Ganoderma sinense.</title>
        <authorList>
            <person name="Zhu Y."/>
            <person name="Xu J."/>
            <person name="Sun C."/>
            <person name="Zhou S."/>
            <person name="Xu H."/>
            <person name="Nelson D.R."/>
            <person name="Qian J."/>
            <person name="Song J."/>
            <person name="Luo H."/>
            <person name="Xiang L."/>
            <person name="Li Y."/>
            <person name="Xu Z."/>
            <person name="Ji A."/>
            <person name="Wang L."/>
            <person name="Lu S."/>
            <person name="Hayward A."/>
            <person name="Sun W."/>
            <person name="Li X."/>
            <person name="Schwartz D.C."/>
            <person name="Wang Y."/>
            <person name="Chen S."/>
        </authorList>
    </citation>
    <scope>NUCLEOTIDE SEQUENCE [LARGE SCALE GENOMIC DNA]</scope>
    <source>
        <strain evidence="7 8">ZZ0214-1</strain>
    </source>
</reference>
<sequence length="236" mass="25088">MSHLEKASAELAANSPPALYSASASASQPQYYRKLGNPGPLGLFGFASTTFILSMYNVQARGIATPNVVVGMALFVGGLAQFVAGMWEFACQNTFGATAFTMYGGFWMSFGTVFIPGSGILDSYTTNGVLDADELNSALGIYLWTWFIVTFLLLIGSLRKNMGLIVLFFFLTITFALLGAGKFSKDNAVALTKAGGSLGIVTAFVAFYVGTAELLSDRSSSWFVLPLGPIPKGRVD</sequence>
<protein>
    <submittedName>
        <fullName evidence="7">Transporter</fullName>
    </submittedName>
</protein>
<dbReference type="InterPro" id="IPR000791">
    <property type="entry name" value="Gpr1/Fun34/SatP-like"/>
</dbReference>
<evidence type="ECO:0000256" key="3">
    <source>
        <dbReference type="ARBA" id="ARBA00022692"/>
    </source>
</evidence>
<feature type="transmembrane region" description="Helical" evidence="6">
    <location>
        <begin position="64"/>
        <end position="83"/>
    </location>
</feature>
<keyword evidence="8" id="KW-1185">Reference proteome</keyword>
<evidence type="ECO:0000256" key="2">
    <source>
        <dbReference type="ARBA" id="ARBA00005587"/>
    </source>
</evidence>
<organism evidence="7 8">
    <name type="scientific">Ganoderma sinense ZZ0214-1</name>
    <dbReference type="NCBI Taxonomy" id="1077348"/>
    <lineage>
        <taxon>Eukaryota</taxon>
        <taxon>Fungi</taxon>
        <taxon>Dikarya</taxon>
        <taxon>Basidiomycota</taxon>
        <taxon>Agaricomycotina</taxon>
        <taxon>Agaricomycetes</taxon>
        <taxon>Polyporales</taxon>
        <taxon>Polyporaceae</taxon>
        <taxon>Ganoderma</taxon>
    </lineage>
</organism>
<proteinExistence type="inferred from homology"/>
<evidence type="ECO:0000256" key="4">
    <source>
        <dbReference type="ARBA" id="ARBA00022989"/>
    </source>
</evidence>
<feature type="transmembrane region" description="Helical" evidence="6">
    <location>
        <begin position="162"/>
        <end position="183"/>
    </location>
</feature>
<dbReference type="GO" id="GO:0015123">
    <property type="term" value="F:acetate transmembrane transporter activity"/>
    <property type="evidence" value="ECO:0007669"/>
    <property type="project" value="TreeGrafter"/>
</dbReference>
<dbReference type="PANTHER" id="PTHR31123">
    <property type="entry name" value="ACCUMULATION OF DYADS PROTEIN 2-RELATED"/>
    <property type="match status" value="1"/>
</dbReference>